<dbReference type="EMBL" id="JBJURJ010000006">
    <property type="protein sequence ID" value="MFM9328882.1"/>
    <property type="molecule type" value="Genomic_DNA"/>
</dbReference>
<keyword evidence="1" id="KW-0378">Hydrolase</keyword>
<reference evidence="1" key="1">
    <citation type="submission" date="2024-12" db="EMBL/GenBank/DDBJ databases">
        <authorList>
            <person name="Wu N."/>
        </authorList>
    </citation>
    <scope>NUCLEOTIDE SEQUENCE</scope>
    <source>
        <strain evidence="1">P15</strain>
    </source>
</reference>
<sequence>MKPYFDEQESIYTKLYDRTDDVLETIANAYIGRNPALPFEFRGFSREGFMKKNNGRYDMNLEEKLPEAKPGQYAYAFGLLWSNHDGWTDFGLSCYGPASVYLNREFLYRADIGEEVNPKMVKGIRAKLQKGWNAVCIKFVKAPTGFGGVFGTLNTKWNPMEFMSPFQERKGQAGWVYSDAMDADNFSETELPDYTGLETLSGMGWYPELSWDAEQSAQNPCTRIFGRTPGKVAYLWSELRHSGAGTQVCRLEGHSAGNLRLWLDGQVVFAGALKTGDKVEFKLNPGKHVLLVELSASGNGWEYSLDFTVDGKNAALSIPRGVKGSSGPWLYLGPLDQPLEESADSICSLYRLFEQEGSSFFWRLDLPNTWVRPYLDNGLFAKWNYPLGVTLYGLMQTGRLLEKRGILDYAISHITECTRIYRYAKWDAEQYGYPSVDNQLVEMDMLDDCGSFGSAVLEAYRDSQDPHTPYVVEQIANHMEHNQERREDGAFFRLSSNPVRGHTMWADDLYMSTPFLVRYYKLTGNTSYLDDAARQFIQFKKYLFIPEYKIMSHVYDFQHNKPTNVPWGRGNGWVFFSLSELLEVMPETHAERANLLAFYNELAEGYMALQGETGLWHQVLTHPDSYAETSCTSMFVYGLSRGVRLGWVREDLEQKAVTAVNRGWLALTQYGIDRFGNVHGVCRGSSYSFTPDYYKHELNAVTNDTHGIGIVLLAGIETGKLSEWLKQRS</sequence>
<protein>
    <submittedName>
        <fullName evidence="1">Glycoside hydrolase family 105 protein</fullName>
    </submittedName>
</protein>
<gene>
    <name evidence="1" type="ORF">ACI1P1_11320</name>
</gene>
<accession>A0ACC7NWW3</accession>
<evidence type="ECO:0000313" key="1">
    <source>
        <dbReference type="EMBL" id="MFM9328882.1"/>
    </source>
</evidence>
<organism evidence="1 2">
    <name type="scientific">Paenibacillus mesotrionivorans</name>
    <dbReference type="NCBI Taxonomy" id="3160968"/>
    <lineage>
        <taxon>Bacteria</taxon>
        <taxon>Bacillati</taxon>
        <taxon>Bacillota</taxon>
        <taxon>Bacilli</taxon>
        <taxon>Bacillales</taxon>
        <taxon>Paenibacillaceae</taxon>
        <taxon>Paenibacillus</taxon>
    </lineage>
</organism>
<name>A0ACC7NWW3_9BACL</name>
<keyword evidence="2" id="KW-1185">Reference proteome</keyword>
<proteinExistence type="predicted"/>
<evidence type="ECO:0000313" key="2">
    <source>
        <dbReference type="Proteomes" id="UP001631969"/>
    </source>
</evidence>
<dbReference type="Proteomes" id="UP001631969">
    <property type="component" value="Unassembled WGS sequence"/>
</dbReference>
<comment type="caution">
    <text evidence="1">The sequence shown here is derived from an EMBL/GenBank/DDBJ whole genome shotgun (WGS) entry which is preliminary data.</text>
</comment>